<keyword evidence="1" id="KW-0812">Transmembrane</keyword>
<organism evidence="2 3">
    <name type="scientific">Stegodyphus mimosarum</name>
    <name type="common">African social velvet spider</name>
    <dbReference type="NCBI Taxonomy" id="407821"/>
    <lineage>
        <taxon>Eukaryota</taxon>
        <taxon>Metazoa</taxon>
        <taxon>Ecdysozoa</taxon>
        <taxon>Arthropoda</taxon>
        <taxon>Chelicerata</taxon>
        <taxon>Arachnida</taxon>
        <taxon>Araneae</taxon>
        <taxon>Araneomorphae</taxon>
        <taxon>Entelegynae</taxon>
        <taxon>Eresoidea</taxon>
        <taxon>Eresidae</taxon>
        <taxon>Stegodyphus</taxon>
    </lineage>
</organism>
<keyword evidence="1" id="KW-0472">Membrane</keyword>
<feature type="non-terminal residue" evidence="2">
    <location>
        <position position="46"/>
    </location>
</feature>
<proteinExistence type="predicted"/>
<dbReference type="Proteomes" id="UP000054359">
    <property type="component" value="Unassembled WGS sequence"/>
</dbReference>
<keyword evidence="3" id="KW-1185">Reference proteome</keyword>
<protein>
    <submittedName>
        <fullName evidence="2">Uncharacterized protein</fullName>
    </submittedName>
</protein>
<reference evidence="2 3" key="1">
    <citation type="submission" date="2013-11" db="EMBL/GenBank/DDBJ databases">
        <title>Genome sequencing of Stegodyphus mimosarum.</title>
        <authorList>
            <person name="Bechsgaard J."/>
        </authorList>
    </citation>
    <scope>NUCLEOTIDE SEQUENCE [LARGE SCALE GENOMIC DNA]</scope>
</reference>
<dbReference type="AlphaFoldDB" id="A0A087UT85"/>
<name>A0A087UT85_STEMI</name>
<accession>A0A087UT85</accession>
<evidence type="ECO:0000256" key="1">
    <source>
        <dbReference type="SAM" id="Phobius"/>
    </source>
</evidence>
<feature type="transmembrane region" description="Helical" evidence="1">
    <location>
        <begin position="6"/>
        <end position="23"/>
    </location>
</feature>
<sequence length="46" mass="5085">MFSTQIYIYIAIFLSTTVVNNVSSKNAGNTLRSNLLSCHIVNVSYS</sequence>
<dbReference type="EMBL" id="KK121483">
    <property type="protein sequence ID" value="KFM80574.1"/>
    <property type="molecule type" value="Genomic_DNA"/>
</dbReference>
<evidence type="ECO:0000313" key="3">
    <source>
        <dbReference type="Proteomes" id="UP000054359"/>
    </source>
</evidence>
<evidence type="ECO:0000313" key="2">
    <source>
        <dbReference type="EMBL" id="KFM80574.1"/>
    </source>
</evidence>
<gene>
    <name evidence="2" type="ORF">X975_02094</name>
</gene>
<keyword evidence="1" id="KW-1133">Transmembrane helix</keyword>